<feature type="repeat" description="ANK" evidence="1">
    <location>
        <begin position="596"/>
        <end position="628"/>
    </location>
</feature>
<feature type="region of interest" description="Disordered" evidence="3">
    <location>
        <begin position="463"/>
        <end position="488"/>
    </location>
</feature>
<evidence type="ECO:0000256" key="1">
    <source>
        <dbReference type="PROSITE-ProRule" id="PRU00023"/>
    </source>
</evidence>
<dbReference type="PANTHER" id="PTHR39290">
    <property type="entry name" value="C3H1-TYPE DOMAIN-CONTAINING PROTEIN-RELATED"/>
    <property type="match status" value="1"/>
</dbReference>
<dbReference type="Gene3D" id="1.25.40.10">
    <property type="entry name" value="Tetratricopeptide repeat domain"/>
    <property type="match status" value="1"/>
</dbReference>
<name>A0AB34IZ12_PRYPA</name>
<feature type="compositionally biased region" description="Pro residues" evidence="3">
    <location>
        <begin position="477"/>
        <end position="487"/>
    </location>
</feature>
<evidence type="ECO:0000313" key="4">
    <source>
        <dbReference type="EMBL" id="KAL1510181.1"/>
    </source>
</evidence>
<feature type="repeat" description="ANK" evidence="1">
    <location>
        <begin position="669"/>
        <end position="701"/>
    </location>
</feature>
<keyword evidence="5" id="KW-1185">Reference proteome</keyword>
<protein>
    <submittedName>
        <fullName evidence="4">Uncharacterized protein</fullName>
    </submittedName>
</protein>
<dbReference type="Pfam" id="PF12796">
    <property type="entry name" value="Ank_2"/>
    <property type="match status" value="1"/>
</dbReference>
<keyword evidence="2" id="KW-0175">Coiled coil</keyword>
<proteinExistence type="predicted"/>
<accession>A0AB34IZ12</accession>
<dbReference type="PROSITE" id="PS50297">
    <property type="entry name" value="ANK_REP_REGION"/>
    <property type="match status" value="2"/>
</dbReference>
<dbReference type="EMBL" id="JBGBPQ010000015">
    <property type="protein sequence ID" value="KAL1510181.1"/>
    <property type="molecule type" value="Genomic_DNA"/>
</dbReference>
<evidence type="ECO:0000256" key="2">
    <source>
        <dbReference type="SAM" id="Coils"/>
    </source>
</evidence>
<dbReference type="InterPro" id="IPR011990">
    <property type="entry name" value="TPR-like_helical_dom_sf"/>
</dbReference>
<dbReference type="SUPFAM" id="SSF48403">
    <property type="entry name" value="Ankyrin repeat"/>
    <property type="match status" value="1"/>
</dbReference>
<comment type="caution">
    <text evidence="4">The sequence shown here is derived from an EMBL/GenBank/DDBJ whole genome shotgun (WGS) entry which is preliminary data.</text>
</comment>
<dbReference type="InterPro" id="IPR002110">
    <property type="entry name" value="Ankyrin_rpt"/>
</dbReference>
<dbReference type="InterPro" id="IPR036770">
    <property type="entry name" value="Ankyrin_rpt-contain_sf"/>
</dbReference>
<organism evidence="4 5">
    <name type="scientific">Prymnesium parvum</name>
    <name type="common">Toxic golden alga</name>
    <dbReference type="NCBI Taxonomy" id="97485"/>
    <lineage>
        <taxon>Eukaryota</taxon>
        <taxon>Haptista</taxon>
        <taxon>Haptophyta</taxon>
        <taxon>Prymnesiophyceae</taxon>
        <taxon>Prymnesiales</taxon>
        <taxon>Prymnesiaceae</taxon>
        <taxon>Prymnesium</taxon>
    </lineage>
</organism>
<dbReference type="PROSITE" id="PS50088">
    <property type="entry name" value="ANK_REPEAT"/>
    <property type="match status" value="2"/>
</dbReference>
<evidence type="ECO:0000313" key="5">
    <source>
        <dbReference type="Proteomes" id="UP001515480"/>
    </source>
</evidence>
<gene>
    <name evidence="4" type="ORF">AB1Y20_006511</name>
</gene>
<sequence>MPTEPLIDSTGDASLTWEQQRDSLLSPPHGWPSCFEQPPLRPFISDTLAGKRVRACAPLSASNAAKLGGVALSHDSHATALLVRLRTGWEVLAGYAVFERQGGAFVARRFWWNAKKNGAWVDATPRAAAHGGEMVLVESDQVPLPPPLAEGEKKREKKAALDGQEGGEARCCPLVGLRGGAAERSGVRHAQVDPMRQLYVQQHKEAEEYSNKLSRQAKMKGLSKAERKAVREAELAAAQAQAEAMAANERAMRERAEAAEQAVIEAAHKAAAEKAAREEAKKAAEKAKRDAAVEEARRTAKRAEEGSRLAAAALESQGAEACWDLAKHLALISPFKDAGGKFFALGLHEEALEQYHKGVAAAASAASLAWPAVESAAIACRANAALCLLKLGRPKEAEAEVDAALRLPMGHASGPTMLAKLYLRKLQAMIDQAEDPLATDDRYDETVELLDCIRRRGLSDAGSAGAKSFAEQEKRMNPPPRPPPPVDPEAEKLEAVLQITLHAFSTDRSPSATPLDALATDLGTVLETDSMAPRSALAEDKQGRSILWALAYGLQTNPTDATRDFFCQALPYLMDSWRANGKVPVDNRLPDLEKPASCTALMYAARSASLAAVEALLARGACVNLRDARGTTALIYACTPSATAAPADVRAVIRRLIAARADVNAQDLAGQSALMYAASKLDPRVVQLLLDAGADAAARDAKGQSCALLLALPAKPEQEEERKACLDLILAPSGPLRKEQELEMRAQQFFGQLLQQTLVPLANEFAGASRGLKSLLKAKQEVALVQAVMKYFALDEAKLTQPAGPYSNFYEALHKKLLGLLPPPFLKVYQDAPPESELALIMTQCLDAAKRADEKAAKIAKENGGVRTAAFDAGTYRDLALVPYRRRGKVARCMHDFQNLIVLPLRRVISHAVPSTAALKAIAKVAPIVEMGAGSGYWAAMLQERGVDVVAFDAEPPEEGKANNEFATRQFTAVRRGDSSVFSDSAFAGERLHERALLLVWPNQDPTEEDDPTQDPWELECLQESTRAILMNTRDYYAAGGETVIYVGERTECVETILGAPVDPGTTASKRFQVMLHAKYSMVDQANIPNLLYALDDCSIWKRK</sequence>
<evidence type="ECO:0000256" key="3">
    <source>
        <dbReference type="SAM" id="MobiDB-lite"/>
    </source>
</evidence>
<dbReference type="Proteomes" id="UP001515480">
    <property type="component" value="Unassembled WGS sequence"/>
</dbReference>
<dbReference type="SMART" id="SM00248">
    <property type="entry name" value="ANK"/>
    <property type="match status" value="3"/>
</dbReference>
<dbReference type="Gene3D" id="1.25.40.20">
    <property type="entry name" value="Ankyrin repeat-containing domain"/>
    <property type="match status" value="1"/>
</dbReference>
<dbReference type="PANTHER" id="PTHR39290:SF6">
    <property type="entry name" value="S-ADENOSYL-L-METHIONINE-DEPENDENT METHYLTRANSFERASES SUPERFAMILY PROTEIN"/>
    <property type="match status" value="1"/>
</dbReference>
<keyword evidence="1" id="KW-0040">ANK repeat</keyword>
<dbReference type="AlphaFoldDB" id="A0AB34IZ12"/>
<dbReference type="SUPFAM" id="SSF48452">
    <property type="entry name" value="TPR-like"/>
    <property type="match status" value="1"/>
</dbReference>
<feature type="coiled-coil region" evidence="2">
    <location>
        <begin position="223"/>
        <end position="297"/>
    </location>
</feature>
<reference evidence="4 5" key="1">
    <citation type="journal article" date="2024" name="Science">
        <title>Giant polyketide synthase enzymes in the biosynthesis of giant marine polyether toxins.</title>
        <authorList>
            <person name="Fallon T.R."/>
            <person name="Shende V.V."/>
            <person name="Wierzbicki I.H."/>
            <person name="Pendleton A.L."/>
            <person name="Watervoot N.F."/>
            <person name="Auber R.P."/>
            <person name="Gonzalez D.J."/>
            <person name="Wisecaver J.H."/>
            <person name="Moore B.S."/>
        </authorList>
    </citation>
    <scope>NUCLEOTIDE SEQUENCE [LARGE SCALE GENOMIC DNA]</scope>
    <source>
        <strain evidence="4 5">12B1</strain>
    </source>
</reference>